<dbReference type="PANTHER" id="PTHR31042">
    <property type="entry name" value="CORE-2/I-BRANCHING BETA-1,6-N-ACETYLGLUCOSAMINYLTRANSFERASE FAMILY PROTEIN-RELATED"/>
    <property type="match status" value="1"/>
</dbReference>
<evidence type="ECO:0000256" key="2">
    <source>
        <dbReference type="ARBA" id="ARBA00022676"/>
    </source>
</evidence>
<dbReference type="PANTHER" id="PTHR31042:SF21">
    <property type="entry name" value="OS01G0875800 PROTEIN"/>
    <property type="match status" value="1"/>
</dbReference>
<keyword evidence="6" id="KW-0812">Transmembrane</keyword>
<gene>
    <name evidence="7" type="ORF">U9M48_016969</name>
</gene>
<accession>A0AAQ3T8R2</accession>
<evidence type="ECO:0000256" key="5">
    <source>
        <dbReference type="ARBA" id="ARBA00023180"/>
    </source>
</evidence>
<keyword evidence="6" id="KW-1133">Transmembrane helix</keyword>
<evidence type="ECO:0000256" key="4">
    <source>
        <dbReference type="ARBA" id="ARBA00023136"/>
    </source>
</evidence>
<keyword evidence="2" id="KW-0328">Glycosyltransferase</keyword>
<dbReference type="GO" id="GO:0016020">
    <property type="term" value="C:membrane"/>
    <property type="evidence" value="ECO:0007669"/>
    <property type="project" value="UniProtKB-SubCell"/>
</dbReference>
<protein>
    <recommendedName>
        <fullName evidence="9">Core-2/I-branching beta-1,6-N-acetylglucosaminyltransferase family protein</fullName>
    </recommendedName>
</protein>
<proteinExistence type="predicted"/>
<dbReference type="EMBL" id="CP144748">
    <property type="protein sequence ID" value="WVZ67957.1"/>
    <property type="molecule type" value="Genomic_DNA"/>
</dbReference>
<evidence type="ECO:0000313" key="8">
    <source>
        <dbReference type="Proteomes" id="UP001341281"/>
    </source>
</evidence>
<dbReference type="Pfam" id="PF02485">
    <property type="entry name" value="Branch"/>
    <property type="match status" value="2"/>
</dbReference>
<keyword evidence="4 6" id="KW-0472">Membrane</keyword>
<comment type="subcellular location">
    <subcellularLocation>
        <location evidence="1">Membrane</location>
        <topology evidence="1">Single-pass type II membrane protein</topology>
    </subcellularLocation>
</comment>
<organism evidence="7 8">
    <name type="scientific">Paspalum notatum var. saurae</name>
    <dbReference type="NCBI Taxonomy" id="547442"/>
    <lineage>
        <taxon>Eukaryota</taxon>
        <taxon>Viridiplantae</taxon>
        <taxon>Streptophyta</taxon>
        <taxon>Embryophyta</taxon>
        <taxon>Tracheophyta</taxon>
        <taxon>Spermatophyta</taxon>
        <taxon>Magnoliopsida</taxon>
        <taxon>Liliopsida</taxon>
        <taxon>Poales</taxon>
        <taxon>Poaceae</taxon>
        <taxon>PACMAD clade</taxon>
        <taxon>Panicoideae</taxon>
        <taxon>Andropogonodae</taxon>
        <taxon>Paspaleae</taxon>
        <taxon>Paspalinae</taxon>
        <taxon>Paspalum</taxon>
    </lineage>
</organism>
<evidence type="ECO:0008006" key="9">
    <source>
        <dbReference type="Google" id="ProtNLM"/>
    </source>
</evidence>
<dbReference type="InterPro" id="IPR003406">
    <property type="entry name" value="Glyco_trans_14"/>
</dbReference>
<dbReference type="GO" id="GO:0016757">
    <property type="term" value="F:glycosyltransferase activity"/>
    <property type="evidence" value="ECO:0007669"/>
    <property type="project" value="UniProtKB-KW"/>
</dbReference>
<dbReference type="AlphaFoldDB" id="A0AAQ3T8R2"/>
<keyword evidence="3" id="KW-0808">Transferase</keyword>
<reference evidence="7 8" key="1">
    <citation type="submission" date="2024-02" db="EMBL/GenBank/DDBJ databases">
        <title>High-quality chromosome-scale genome assembly of Pensacola bahiagrass (Paspalum notatum Flugge var. saurae).</title>
        <authorList>
            <person name="Vega J.M."/>
            <person name="Podio M."/>
            <person name="Orjuela J."/>
            <person name="Siena L.A."/>
            <person name="Pessino S.C."/>
            <person name="Combes M.C."/>
            <person name="Mariac C."/>
            <person name="Albertini E."/>
            <person name="Pupilli F."/>
            <person name="Ortiz J.P.A."/>
            <person name="Leblanc O."/>
        </authorList>
    </citation>
    <scope>NUCLEOTIDE SEQUENCE [LARGE SCALE GENOMIC DNA]</scope>
    <source>
        <strain evidence="7">R1</strain>
        <tissue evidence="7">Leaf</tissue>
    </source>
</reference>
<feature type="transmembrane region" description="Helical" evidence="6">
    <location>
        <begin position="21"/>
        <end position="43"/>
    </location>
</feature>
<evidence type="ECO:0000256" key="1">
    <source>
        <dbReference type="ARBA" id="ARBA00004606"/>
    </source>
</evidence>
<keyword evidence="5" id="KW-0325">Glycoprotein</keyword>
<sequence>MKGALDDFKAMLTRNEPFTGLAKAVAFLVIFALGAIAGLWVAAGTRQSEDGIVPDVVFQRGGGGVCCRPDPDPDFADFVAPTRLMHDMTDEELFWRATLVPASDRYPFERVPKVAFMFLAGRGVLPLAPLWERFFRGGPEDHFSIYVHAPPGVAINVSEDSPFYGRQIPSQVGSEAYVQVVSSICDHLSDAYYLALLIYNHGFLQKTSWGSVSLMDAEKRLLANALLDFSNERFVLLSESCIPVHNLSTVYDYLVGSHHSFVEAYYKDTKGCRKRYSRRMAPDITLREWRKGSQWFELSRDVATSILTDTRYYPLFRRHCRPSCYPDEHYVQTYVSLRHGARNSNRTVTHVDWSTGGAHPVAYGARDATPELIRSIRTSREPCAYNSRPTTTCYLFARKFAADALAPLLNMSSTVMHY</sequence>
<dbReference type="Proteomes" id="UP001341281">
    <property type="component" value="Chromosome 04"/>
</dbReference>
<keyword evidence="8" id="KW-1185">Reference proteome</keyword>
<name>A0AAQ3T8R2_PASNO</name>
<dbReference type="InterPro" id="IPR044174">
    <property type="entry name" value="BC10-like"/>
</dbReference>
<evidence type="ECO:0000256" key="3">
    <source>
        <dbReference type="ARBA" id="ARBA00022679"/>
    </source>
</evidence>
<evidence type="ECO:0000256" key="6">
    <source>
        <dbReference type="SAM" id="Phobius"/>
    </source>
</evidence>
<evidence type="ECO:0000313" key="7">
    <source>
        <dbReference type="EMBL" id="WVZ67957.1"/>
    </source>
</evidence>